<comment type="caution">
    <text evidence="2">The sequence shown here is derived from an EMBL/GenBank/DDBJ whole genome shotgun (WGS) entry which is preliminary data.</text>
</comment>
<name>A0ABQ3NKF5_STRVG</name>
<evidence type="ECO:0000313" key="3">
    <source>
        <dbReference type="Proteomes" id="UP000660554"/>
    </source>
</evidence>
<feature type="transmembrane region" description="Helical" evidence="1">
    <location>
        <begin position="60"/>
        <end position="78"/>
    </location>
</feature>
<keyword evidence="1" id="KW-1133">Transmembrane helix</keyword>
<keyword evidence="3" id="KW-1185">Reference proteome</keyword>
<evidence type="ECO:0000256" key="1">
    <source>
        <dbReference type="SAM" id="Phobius"/>
    </source>
</evidence>
<keyword evidence="1" id="KW-0812">Transmembrane</keyword>
<dbReference type="Proteomes" id="UP000660554">
    <property type="component" value="Unassembled WGS sequence"/>
</dbReference>
<sequence>MGRLRCLGRLGLAPGLARNRRGLLVPRLLRVAGLLRVSVTGLLLVRVRLRRLSRRLRVRVLMRVLGVLLAPGRLLLSWPHGR</sequence>
<protein>
    <submittedName>
        <fullName evidence="2">Uncharacterized protein</fullName>
    </submittedName>
</protein>
<reference evidence="3" key="1">
    <citation type="submission" date="2020-09" db="EMBL/GenBank/DDBJ databases">
        <title>Whole genome shotgun sequence of Streptomyces cinnamonensis NBRC 15873.</title>
        <authorList>
            <person name="Komaki H."/>
            <person name="Tamura T."/>
        </authorList>
    </citation>
    <scope>NUCLEOTIDE SEQUENCE [LARGE SCALE GENOMIC DNA]</scope>
    <source>
        <strain evidence="3">NBRC 15873</strain>
    </source>
</reference>
<accession>A0ABQ3NKF5</accession>
<organism evidence="2 3">
    <name type="scientific">Streptomyces virginiae</name>
    <name type="common">Streptomyces cinnamonensis</name>
    <dbReference type="NCBI Taxonomy" id="1961"/>
    <lineage>
        <taxon>Bacteria</taxon>
        <taxon>Bacillati</taxon>
        <taxon>Actinomycetota</taxon>
        <taxon>Actinomycetes</taxon>
        <taxon>Kitasatosporales</taxon>
        <taxon>Streptomycetaceae</taxon>
        <taxon>Streptomyces</taxon>
    </lineage>
</organism>
<proteinExistence type="predicted"/>
<keyword evidence="1" id="KW-0472">Membrane</keyword>
<evidence type="ECO:0000313" key="2">
    <source>
        <dbReference type="EMBL" id="GHI13266.1"/>
    </source>
</evidence>
<gene>
    <name evidence="2" type="ORF">Scinn_27290</name>
</gene>
<dbReference type="EMBL" id="BNDV01000008">
    <property type="protein sequence ID" value="GHI13266.1"/>
    <property type="molecule type" value="Genomic_DNA"/>
</dbReference>